<name>A0A382RFL8_9ZZZZ</name>
<proteinExistence type="predicted"/>
<accession>A0A382RFL8</accession>
<evidence type="ECO:0008006" key="2">
    <source>
        <dbReference type="Google" id="ProtNLM"/>
    </source>
</evidence>
<dbReference type="InterPro" id="IPR011008">
    <property type="entry name" value="Dimeric_a/b-barrel"/>
</dbReference>
<dbReference type="Gene3D" id="3.30.70.100">
    <property type="match status" value="1"/>
</dbReference>
<sequence length="109" mass="12714">MFTIRATYIPKDDMSFDKKYYVTHHLPLAKKLLSGRVSYLQMYAEFDTCVMMNENELRSPGTFVLLVNSKTDVDNFNAFRTSDDVKPLREDIKNYTNCVPEWTVAEVVM</sequence>
<dbReference type="NCBIfam" id="TIGR02118">
    <property type="entry name" value="EthD family reductase"/>
    <property type="match status" value="1"/>
</dbReference>
<organism evidence="1">
    <name type="scientific">marine metagenome</name>
    <dbReference type="NCBI Taxonomy" id="408172"/>
    <lineage>
        <taxon>unclassified sequences</taxon>
        <taxon>metagenomes</taxon>
        <taxon>ecological metagenomes</taxon>
    </lineage>
</organism>
<dbReference type="InterPro" id="IPR009799">
    <property type="entry name" value="EthD_dom"/>
</dbReference>
<dbReference type="SUPFAM" id="SSF54909">
    <property type="entry name" value="Dimeric alpha+beta barrel"/>
    <property type="match status" value="1"/>
</dbReference>
<gene>
    <name evidence="1" type="ORF">METZ01_LOCUS348829</name>
</gene>
<dbReference type="AlphaFoldDB" id="A0A382RFL8"/>
<dbReference type="EMBL" id="UINC01121081">
    <property type="protein sequence ID" value="SVC95975.1"/>
    <property type="molecule type" value="Genomic_DNA"/>
</dbReference>
<dbReference type="GO" id="GO:0016491">
    <property type="term" value="F:oxidoreductase activity"/>
    <property type="evidence" value="ECO:0007669"/>
    <property type="project" value="InterPro"/>
</dbReference>
<reference evidence="1" key="1">
    <citation type="submission" date="2018-05" db="EMBL/GenBank/DDBJ databases">
        <authorList>
            <person name="Lanie J.A."/>
            <person name="Ng W.-L."/>
            <person name="Kazmierczak K.M."/>
            <person name="Andrzejewski T.M."/>
            <person name="Davidsen T.M."/>
            <person name="Wayne K.J."/>
            <person name="Tettelin H."/>
            <person name="Glass J.I."/>
            <person name="Rusch D."/>
            <person name="Podicherti R."/>
            <person name="Tsui H.-C.T."/>
            <person name="Winkler M.E."/>
        </authorList>
    </citation>
    <scope>NUCLEOTIDE SEQUENCE</scope>
</reference>
<protein>
    <recommendedName>
        <fullName evidence="2">EthD domain-containing protein</fullName>
    </recommendedName>
</protein>
<evidence type="ECO:0000313" key="1">
    <source>
        <dbReference type="EMBL" id="SVC95975.1"/>
    </source>
</evidence>